<sequence>MKKVKIEAVEARIEEAIKPSRNSEGALKRDSSTQTDLILMEKIKAGPVEIADDNKSKDIKIEEVDAEPAKPEKMIEVVVGRYPERRWYLPKNLLGQHSSFFNADKVYLPKEYPTCFEAFVRFMNTGLCYEECDLEFNYESSGTVDSYKAAILWCLGERILGPRFQDHAMSHILQEVEFTKSVYLPMVTLAFREALPRSEFRKLCIDAVSKYGTCRQHRRGKWVTEKEKWDDLIEKYDDFSKELARTQLPSEKRDVLLTVREDYYEIVLKQC</sequence>
<dbReference type="RefSeq" id="XP_033575224.1">
    <property type="nucleotide sequence ID" value="XM_033720240.1"/>
</dbReference>
<dbReference type="Proteomes" id="UP000504636">
    <property type="component" value="Unplaced"/>
</dbReference>
<evidence type="ECO:0008006" key="4">
    <source>
        <dbReference type="Google" id="ProtNLM"/>
    </source>
</evidence>
<accession>A0A6A6YHM0</accession>
<reference evidence="3" key="2">
    <citation type="submission" date="2020-04" db="EMBL/GenBank/DDBJ databases">
        <authorList>
            <consortium name="NCBI Genome Project"/>
        </authorList>
    </citation>
    <scope>NUCLEOTIDE SEQUENCE</scope>
    <source>
        <strain evidence="3">CBS 304.34</strain>
    </source>
</reference>
<protein>
    <recommendedName>
        <fullName evidence="4">BTB domain-containing protein</fullName>
    </recommendedName>
</protein>
<dbReference type="GeneID" id="54461133"/>
<evidence type="ECO:0000313" key="3">
    <source>
        <dbReference type="RefSeq" id="XP_033575224.1"/>
    </source>
</evidence>
<organism evidence="1">
    <name type="scientific">Mytilinidion resinicola</name>
    <dbReference type="NCBI Taxonomy" id="574789"/>
    <lineage>
        <taxon>Eukaryota</taxon>
        <taxon>Fungi</taxon>
        <taxon>Dikarya</taxon>
        <taxon>Ascomycota</taxon>
        <taxon>Pezizomycotina</taxon>
        <taxon>Dothideomycetes</taxon>
        <taxon>Pleosporomycetidae</taxon>
        <taxon>Mytilinidiales</taxon>
        <taxon>Mytilinidiaceae</taxon>
        <taxon>Mytilinidion</taxon>
    </lineage>
</organism>
<evidence type="ECO:0000313" key="1">
    <source>
        <dbReference type="EMBL" id="KAF2808260.1"/>
    </source>
</evidence>
<reference evidence="3" key="3">
    <citation type="submission" date="2025-04" db="UniProtKB">
        <authorList>
            <consortium name="RefSeq"/>
        </authorList>
    </citation>
    <scope>IDENTIFICATION</scope>
    <source>
        <strain evidence="3">CBS 304.34</strain>
    </source>
</reference>
<dbReference type="AlphaFoldDB" id="A0A6A6YHM0"/>
<gene>
    <name evidence="1 3" type="ORF">BDZ99DRAFT_464150</name>
</gene>
<evidence type="ECO:0000313" key="2">
    <source>
        <dbReference type="Proteomes" id="UP000504636"/>
    </source>
</evidence>
<name>A0A6A6YHM0_9PEZI</name>
<dbReference type="EMBL" id="MU003703">
    <property type="protein sequence ID" value="KAF2808260.1"/>
    <property type="molecule type" value="Genomic_DNA"/>
</dbReference>
<keyword evidence="2" id="KW-1185">Reference proteome</keyword>
<proteinExistence type="predicted"/>
<reference evidence="1 3" key="1">
    <citation type="journal article" date="2020" name="Stud. Mycol.">
        <title>101 Dothideomycetes genomes: a test case for predicting lifestyles and emergence of pathogens.</title>
        <authorList>
            <person name="Haridas S."/>
            <person name="Albert R."/>
            <person name="Binder M."/>
            <person name="Bloem J."/>
            <person name="Labutti K."/>
            <person name="Salamov A."/>
            <person name="Andreopoulos B."/>
            <person name="Baker S."/>
            <person name="Barry K."/>
            <person name="Bills G."/>
            <person name="Bluhm B."/>
            <person name="Cannon C."/>
            <person name="Castanera R."/>
            <person name="Culley D."/>
            <person name="Daum C."/>
            <person name="Ezra D."/>
            <person name="Gonzalez J."/>
            <person name="Henrissat B."/>
            <person name="Kuo A."/>
            <person name="Liang C."/>
            <person name="Lipzen A."/>
            <person name="Lutzoni F."/>
            <person name="Magnuson J."/>
            <person name="Mondo S."/>
            <person name="Nolan M."/>
            <person name="Ohm R."/>
            <person name="Pangilinan J."/>
            <person name="Park H.-J."/>
            <person name="Ramirez L."/>
            <person name="Alfaro M."/>
            <person name="Sun H."/>
            <person name="Tritt A."/>
            <person name="Yoshinaga Y."/>
            <person name="Zwiers L.-H."/>
            <person name="Turgeon B."/>
            <person name="Goodwin S."/>
            <person name="Spatafora J."/>
            <person name="Crous P."/>
            <person name="Grigoriev I."/>
        </authorList>
    </citation>
    <scope>NUCLEOTIDE SEQUENCE</scope>
    <source>
        <strain evidence="1 3">CBS 304.34</strain>
    </source>
</reference>